<feature type="disulfide bond" evidence="17">
    <location>
        <begin position="213"/>
        <end position="413"/>
    </location>
</feature>
<dbReference type="InterPro" id="IPR002016">
    <property type="entry name" value="Haem_peroxidase"/>
</dbReference>
<feature type="binding site" evidence="15">
    <location>
        <position position="159"/>
    </location>
    <ligand>
        <name>Ca(2+)</name>
        <dbReference type="ChEBI" id="CHEBI:29108"/>
        <label>1</label>
    </ligand>
</feature>
<evidence type="ECO:0000256" key="8">
    <source>
        <dbReference type="ARBA" id="ARBA00022837"/>
    </source>
</evidence>
<dbReference type="Proteomes" id="UP001152561">
    <property type="component" value="Unassembled WGS sequence"/>
</dbReference>
<feature type="disulfide bond" evidence="17">
    <location>
        <begin position="127"/>
        <end position="207"/>
    </location>
</feature>
<keyword evidence="8 15" id="KW-0106">Calcium</keyword>
<feature type="binding site" evidence="15">
    <location>
        <position position="168"/>
    </location>
    <ligand>
        <name>Ca(2+)</name>
        <dbReference type="ChEBI" id="CHEBI:29108"/>
        <label>1</label>
    </ligand>
</feature>
<dbReference type="CDD" id="cd00693">
    <property type="entry name" value="secretory_peroxidase"/>
    <property type="match status" value="1"/>
</dbReference>
<keyword evidence="7 15" id="KW-0479">Metal-binding</keyword>
<keyword evidence="10 15" id="KW-0408">Iron</keyword>
<protein>
    <recommendedName>
        <fullName evidence="4 18">Peroxidase</fullName>
        <ecNumber evidence="4 18">1.11.1.7</ecNumber>
    </recommendedName>
</protein>
<dbReference type="PROSITE" id="PS50873">
    <property type="entry name" value="PEROXIDASE_4"/>
    <property type="match status" value="1"/>
</dbReference>
<keyword evidence="11 17" id="KW-1015">Disulfide bond</keyword>
<evidence type="ECO:0000256" key="18">
    <source>
        <dbReference type="RuleBase" id="RU362060"/>
    </source>
</evidence>
<dbReference type="GO" id="GO:0140825">
    <property type="term" value="F:lactoperoxidase activity"/>
    <property type="evidence" value="ECO:0007669"/>
    <property type="project" value="UniProtKB-EC"/>
</dbReference>
<evidence type="ECO:0000256" key="12">
    <source>
        <dbReference type="ARBA" id="ARBA00023180"/>
    </source>
</evidence>
<evidence type="ECO:0000256" key="16">
    <source>
        <dbReference type="PIRSR" id="PIRSR600823-4"/>
    </source>
</evidence>
<dbReference type="InterPro" id="IPR033905">
    <property type="entry name" value="Secretory_peroxidase"/>
</dbReference>
<organism evidence="20 21">
    <name type="scientific">Anisodus acutangulus</name>
    <dbReference type="NCBI Taxonomy" id="402998"/>
    <lineage>
        <taxon>Eukaryota</taxon>
        <taxon>Viridiplantae</taxon>
        <taxon>Streptophyta</taxon>
        <taxon>Embryophyta</taxon>
        <taxon>Tracheophyta</taxon>
        <taxon>Spermatophyta</taxon>
        <taxon>Magnoliopsida</taxon>
        <taxon>eudicotyledons</taxon>
        <taxon>Gunneridae</taxon>
        <taxon>Pentapetalae</taxon>
        <taxon>asterids</taxon>
        <taxon>lamiids</taxon>
        <taxon>Solanales</taxon>
        <taxon>Solanaceae</taxon>
        <taxon>Solanoideae</taxon>
        <taxon>Hyoscyameae</taxon>
        <taxon>Anisodus</taxon>
    </lineage>
</organism>
<proteinExistence type="inferred from homology"/>
<feature type="binding site" evidence="15">
    <location>
        <position position="345"/>
    </location>
    <ligand>
        <name>Ca(2+)</name>
        <dbReference type="ChEBI" id="CHEBI:29108"/>
        <label>2</label>
    </ligand>
</feature>
<dbReference type="Pfam" id="PF00141">
    <property type="entry name" value="peroxidase"/>
    <property type="match status" value="1"/>
</dbReference>
<evidence type="ECO:0000256" key="4">
    <source>
        <dbReference type="ARBA" id="ARBA00012313"/>
    </source>
</evidence>
<feature type="binding site" evidence="15">
    <location>
        <position position="285"/>
    </location>
    <ligand>
        <name>Ca(2+)</name>
        <dbReference type="ChEBI" id="CHEBI:29108"/>
        <label>2</label>
    </ligand>
</feature>
<evidence type="ECO:0000256" key="15">
    <source>
        <dbReference type="PIRSR" id="PIRSR600823-3"/>
    </source>
</evidence>
<evidence type="ECO:0000256" key="7">
    <source>
        <dbReference type="ARBA" id="ARBA00022723"/>
    </source>
</evidence>
<dbReference type="FunFam" id="1.10.520.10:FF:000001">
    <property type="entry name" value="Peroxidase"/>
    <property type="match status" value="1"/>
</dbReference>
<evidence type="ECO:0000256" key="5">
    <source>
        <dbReference type="ARBA" id="ARBA00022559"/>
    </source>
</evidence>
<dbReference type="FunFam" id="1.10.420.10:FF:000006">
    <property type="entry name" value="Peroxidase"/>
    <property type="match status" value="1"/>
</dbReference>
<dbReference type="PRINTS" id="PR00461">
    <property type="entry name" value="PLPEROXIDASE"/>
</dbReference>
<dbReference type="GO" id="GO:0042744">
    <property type="term" value="P:hydrogen peroxide catabolic process"/>
    <property type="evidence" value="ECO:0007669"/>
    <property type="project" value="UniProtKB-KW"/>
</dbReference>
<feature type="disulfide bond" evidence="17">
    <location>
        <begin position="291"/>
        <end position="323"/>
    </location>
</feature>
<feature type="binding site" evidence="14">
    <location>
        <position position="254"/>
    </location>
    <ligand>
        <name>substrate</name>
    </ligand>
</feature>
<comment type="function">
    <text evidence="2">Removal of H(2)O(2), oxidation of toxic reductants, biosynthesis and degradation of lignin, suberization, auxin catabolism, response to environmental stresses such as wounding, pathogen attack and oxidative stress. These functions might be dependent on each isozyme/isoform in each plant tissue.</text>
</comment>
<keyword evidence="21" id="KW-1185">Reference proteome</keyword>
<dbReference type="PROSITE" id="PS00435">
    <property type="entry name" value="PEROXIDASE_1"/>
    <property type="match status" value="1"/>
</dbReference>
<keyword evidence="18" id="KW-0376">Hydrogen peroxide</keyword>
<gene>
    <name evidence="20" type="ORF">K7X08_024903</name>
</gene>
<keyword evidence="12" id="KW-0325">Glycoprotein</keyword>
<reference evidence="21" key="1">
    <citation type="journal article" date="2023" name="Proc. Natl. Acad. Sci. U.S.A.">
        <title>Genomic and structural basis for evolution of tropane alkaloid biosynthesis.</title>
        <authorList>
            <person name="Wanga Y.-J."/>
            <person name="Taina T."/>
            <person name="Yua J.-Y."/>
            <person name="Lia J."/>
            <person name="Xua B."/>
            <person name="Chenc J."/>
            <person name="D'Auriad J.C."/>
            <person name="Huanga J.-P."/>
            <person name="Huanga S.-X."/>
        </authorList>
    </citation>
    <scope>NUCLEOTIDE SEQUENCE [LARGE SCALE GENOMIC DNA]</scope>
    <source>
        <strain evidence="21">cv. KIB-2019</strain>
    </source>
</reference>
<feature type="site" description="Transition state stabilizer" evidence="16">
    <location>
        <position position="154"/>
    </location>
</feature>
<keyword evidence="6 18" id="KW-0349">Heme</keyword>
<sequence>MEVKKDVGTVAAGSAGMENLGLSKGEVSEDQRGNVVIEPYFYYHSVDASEGKYGSCSDGSGYDSMKQFLLSVVDDPVVHSTRKARLGNHHSSGLYDNSSSDWEHVAKDDECMMLEAQLQVRFYENSCSMAEFIVKQEVSKAFFKDRGVAAGLVRMHFHDCFVRGCDGSVLIDSTPSNKAEKDSPANNPSLRGFEVIDSAKARLESVCPGVVSCADTIAFAARDSIEITRGFGYNVPAGRRDGRISLASETRSLPSPAFNLDQLTQNFKSMGLTQEEMVTLSGAHTIGRSHCGSFSNRLYNFSSTRRQDPSLDPAYAAQLKQQCPQGSTDASLVVPMNPASPAITDVGYYTDVLDNRGLFTSDQTLLTNPTTAIQVTQNSRNPFLWKSKFALAMVKMGQIGVLTGAAGEIRANCRVINS</sequence>
<dbReference type="PANTHER" id="PTHR31235">
    <property type="entry name" value="PEROXIDASE 25-RELATED"/>
    <property type="match status" value="1"/>
</dbReference>
<feature type="domain" description="Plant heme peroxidase family profile" evidence="19">
    <location>
        <begin position="117"/>
        <end position="417"/>
    </location>
</feature>
<evidence type="ECO:0000256" key="1">
    <source>
        <dbReference type="ARBA" id="ARBA00000189"/>
    </source>
</evidence>
<evidence type="ECO:0000256" key="3">
    <source>
        <dbReference type="ARBA" id="ARBA00006873"/>
    </source>
</evidence>
<dbReference type="GO" id="GO:0020037">
    <property type="term" value="F:heme binding"/>
    <property type="evidence" value="ECO:0007669"/>
    <property type="project" value="UniProtKB-UniRule"/>
</dbReference>
<name>A0A9Q1RFG5_9SOLA</name>
<feature type="active site" description="Proton acceptor" evidence="13">
    <location>
        <position position="158"/>
    </location>
</feature>
<keyword evidence="9 18" id="KW-0560">Oxidoreductase</keyword>
<comment type="cofactor">
    <cofactor evidence="15 18">
        <name>Ca(2+)</name>
        <dbReference type="ChEBI" id="CHEBI:29108"/>
    </cofactor>
    <text evidence="15 18">Binds 2 calcium ions per subunit.</text>
</comment>
<dbReference type="InterPro" id="IPR019794">
    <property type="entry name" value="Peroxidases_AS"/>
</dbReference>
<feature type="binding site" evidence="15">
    <location>
        <position position="164"/>
    </location>
    <ligand>
        <name>Ca(2+)</name>
        <dbReference type="ChEBI" id="CHEBI:29108"/>
        <label>1</label>
    </ligand>
</feature>
<dbReference type="InterPro" id="IPR000823">
    <property type="entry name" value="Peroxidase_pln"/>
</dbReference>
<dbReference type="Gene3D" id="1.10.420.10">
    <property type="entry name" value="Peroxidase, domain 2"/>
    <property type="match status" value="1"/>
</dbReference>
<comment type="subcellular location">
    <subcellularLocation>
        <location evidence="18">Secreted</location>
    </subcellularLocation>
</comment>
<evidence type="ECO:0000256" key="6">
    <source>
        <dbReference type="ARBA" id="ARBA00022617"/>
    </source>
</evidence>
<accession>A0A9Q1RFG5</accession>
<dbReference type="SUPFAM" id="SSF48113">
    <property type="entry name" value="Heme-dependent peroxidases"/>
    <property type="match status" value="1"/>
</dbReference>
<dbReference type="PRINTS" id="PR00458">
    <property type="entry name" value="PEROXIDASE"/>
</dbReference>
<evidence type="ECO:0000256" key="2">
    <source>
        <dbReference type="ARBA" id="ARBA00002322"/>
    </source>
</evidence>
<dbReference type="EC" id="1.11.1.7" evidence="4 18"/>
<evidence type="ECO:0000256" key="17">
    <source>
        <dbReference type="PIRSR" id="PIRSR600823-5"/>
    </source>
</evidence>
<feature type="binding site" evidence="15">
    <location>
        <position position="166"/>
    </location>
    <ligand>
        <name>Ca(2+)</name>
        <dbReference type="ChEBI" id="CHEBI:29108"/>
        <label>1</label>
    </ligand>
</feature>
<comment type="cofactor">
    <cofactor evidence="15 18">
        <name>heme b</name>
        <dbReference type="ChEBI" id="CHEBI:60344"/>
    </cofactor>
    <text evidence="15 18">Binds 1 heme b (iron(II)-protoporphyrin IX) group per subunit.</text>
</comment>
<comment type="similarity">
    <text evidence="3">Belongs to the peroxidase family. Ascorbate peroxidase subfamily.</text>
</comment>
<comment type="caution">
    <text evidence="20">The sequence shown here is derived from an EMBL/GenBank/DDBJ whole genome shotgun (WGS) entry which is preliminary data.</text>
</comment>
<evidence type="ECO:0000256" key="14">
    <source>
        <dbReference type="PIRSR" id="PIRSR600823-2"/>
    </source>
</evidence>
<feature type="binding site" description="axial binding residue" evidence="15">
    <location>
        <position position="284"/>
    </location>
    <ligand>
        <name>heme b</name>
        <dbReference type="ChEBI" id="CHEBI:60344"/>
    </ligand>
    <ligandPart>
        <name>Fe</name>
        <dbReference type="ChEBI" id="CHEBI:18248"/>
    </ligandPart>
</feature>
<feature type="binding site" evidence="15">
    <location>
        <position position="180"/>
    </location>
    <ligand>
        <name>Ca(2+)</name>
        <dbReference type="ChEBI" id="CHEBI:29108"/>
        <label>1</label>
    </ligand>
</feature>
<dbReference type="Gene3D" id="1.10.520.10">
    <property type="match status" value="1"/>
</dbReference>
<dbReference type="EMBL" id="JAJAGQ010000009">
    <property type="protein sequence ID" value="KAJ8554225.1"/>
    <property type="molecule type" value="Genomic_DNA"/>
</dbReference>
<dbReference type="GO" id="GO:0046872">
    <property type="term" value="F:metal ion binding"/>
    <property type="evidence" value="ECO:0007669"/>
    <property type="project" value="UniProtKB-UniRule"/>
</dbReference>
<evidence type="ECO:0000256" key="11">
    <source>
        <dbReference type="ARBA" id="ARBA00023157"/>
    </source>
</evidence>
<evidence type="ECO:0000256" key="13">
    <source>
        <dbReference type="PIRSR" id="PIRSR600823-1"/>
    </source>
</evidence>
<dbReference type="OrthoDB" id="2113341at2759"/>
<feature type="disulfide bond" evidence="17">
    <location>
        <begin position="160"/>
        <end position="165"/>
    </location>
</feature>
<dbReference type="GO" id="GO:0006979">
    <property type="term" value="P:response to oxidative stress"/>
    <property type="evidence" value="ECO:0007669"/>
    <property type="project" value="UniProtKB-UniRule"/>
</dbReference>
<evidence type="ECO:0000313" key="21">
    <source>
        <dbReference type="Proteomes" id="UP001152561"/>
    </source>
</evidence>
<evidence type="ECO:0000256" key="10">
    <source>
        <dbReference type="ARBA" id="ARBA00023004"/>
    </source>
</evidence>
<evidence type="ECO:0000256" key="9">
    <source>
        <dbReference type="ARBA" id="ARBA00023002"/>
    </source>
</evidence>
<keyword evidence="18" id="KW-0964">Secreted</keyword>
<evidence type="ECO:0000259" key="19">
    <source>
        <dbReference type="PROSITE" id="PS50873"/>
    </source>
</evidence>
<comment type="similarity">
    <text evidence="18">Belongs to the peroxidase family. Classical plant (class III) peroxidase subfamily.</text>
</comment>
<feature type="binding site" evidence="15">
    <location>
        <position position="162"/>
    </location>
    <ligand>
        <name>Ca(2+)</name>
        <dbReference type="ChEBI" id="CHEBI:29108"/>
        <label>1</label>
    </ligand>
</feature>
<dbReference type="AlphaFoldDB" id="A0A9Q1RFG5"/>
<dbReference type="InterPro" id="IPR019793">
    <property type="entry name" value="Peroxidases_heam-ligand_BS"/>
</dbReference>
<dbReference type="GO" id="GO:0005576">
    <property type="term" value="C:extracellular region"/>
    <property type="evidence" value="ECO:0007669"/>
    <property type="project" value="UniProtKB-SubCell"/>
</dbReference>
<evidence type="ECO:0000313" key="20">
    <source>
        <dbReference type="EMBL" id="KAJ8554225.1"/>
    </source>
</evidence>
<dbReference type="InterPro" id="IPR010255">
    <property type="entry name" value="Haem_peroxidase_sf"/>
</dbReference>
<dbReference type="PROSITE" id="PS00436">
    <property type="entry name" value="PEROXIDASE_2"/>
    <property type="match status" value="1"/>
</dbReference>
<comment type="catalytic activity">
    <reaction evidence="1 18">
        <text>2 a phenolic donor + H2O2 = 2 a phenolic radical donor + 2 H2O</text>
        <dbReference type="Rhea" id="RHEA:56136"/>
        <dbReference type="ChEBI" id="CHEBI:15377"/>
        <dbReference type="ChEBI" id="CHEBI:16240"/>
        <dbReference type="ChEBI" id="CHEBI:139520"/>
        <dbReference type="ChEBI" id="CHEBI:139521"/>
        <dbReference type="EC" id="1.11.1.7"/>
    </reaction>
</comment>
<keyword evidence="5 18" id="KW-0575">Peroxidase</keyword>